<dbReference type="OrthoDB" id="5389847at2759"/>
<name>C4JN75_UNCRE</name>
<dbReference type="VEuPathDB" id="FungiDB:UREG_04283"/>
<keyword evidence="2" id="KW-1185">Reference proteome</keyword>
<proteinExistence type="predicted"/>
<protein>
    <submittedName>
        <fullName evidence="1">Uncharacterized protein</fullName>
    </submittedName>
</protein>
<dbReference type="GeneID" id="8437132"/>
<accession>C4JN75</accession>
<evidence type="ECO:0000313" key="2">
    <source>
        <dbReference type="Proteomes" id="UP000002058"/>
    </source>
</evidence>
<dbReference type="InParanoid" id="C4JN75"/>
<reference evidence="2" key="1">
    <citation type="journal article" date="2009" name="Genome Res.">
        <title>Comparative genomic analyses of the human fungal pathogens Coccidioides and their relatives.</title>
        <authorList>
            <person name="Sharpton T.J."/>
            <person name="Stajich J.E."/>
            <person name="Rounsley S.D."/>
            <person name="Gardner M.J."/>
            <person name="Wortman J.R."/>
            <person name="Jordar V.S."/>
            <person name="Maiti R."/>
            <person name="Kodira C.D."/>
            <person name="Neafsey D.E."/>
            <person name="Zeng Q."/>
            <person name="Hung C.-Y."/>
            <person name="McMahan C."/>
            <person name="Muszewska A."/>
            <person name="Grynberg M."/>
            <person name="Mandel M.A."/>
            <person name="Kellner E.M."/>
            <person name="Barker B.M."/>
            <person name="Galgiani J.N."/>
            <person name="Orbach M.J."/>
            <person name="Kirkland T.N."/>
            <person name="Cole G.T."/>
            <person name="Henn M.R."/>
            <person name="Birren B.W."/>
            <person name="Taylor J.W."/>
        </authorList>
    </citation>
    <scope>NUCLEOTIDE SEQUENCE [LARGE SCALE GENOMIC DNA]</scope>
    <source>
        <strain evidence="2">UAMH 1704</strain>
    </source>
</reference>
<organism evidence="1 2">
    <name type="scientific">Uncinocarpus reesii (strain UAMH 1704)</name>
    <dbReference type="NCBI Taxonomy" id="336963"/>
    <lineage>
        <taxon>Eukaryota</taxon>
        <taxon>Fungi</taxon>
        <taxon>Dikarya</taxon>
        <taxon>Ascomycota</taxon>
        <taxon>Pezizomycotina</taxon>
        <taxon>Eurotiomycetes</taxon>
        <taxon>Eurotiomycetidae</taxon>
        <taxon>Onygenales</taxon>
        <taxon>Onygenaceae</taxon>
        <taxon>Uncinocarpus</taxon>
    </lineage>
</organism>
<dbReference type="OMA" id="IEICARN"/>
<dbReference type="RefSeq" id="XP_002544766.1">
    <property type="nucleotide sequence ID" value="XM_002544720.1"/>
</dbReference>
<dbReference type="HOGENOM" id="CLU_391909_0_0_1"/>
<evidence type="ECO:0000313" key="1">
    <source>
        <dbReference type="EMBL" id="EEP79437.1"/>
    </source>
</evidence>
<sequence>MIIYHGVLQRGDHDGAFVLMVPEGLSDGQAFTAYWMLAGVPNFYRGTFDDASSSADIPAGTLLHRGENCEFSFISREDGGGESECFDSIDIEFSWYNKRGIVASLYLTGDNIVNDGSDRNAAVYAGILSGHPQTDGRLLVLSIFQDSAVGETAQVLLFSPVSAHVERERLFIERFEGSEAGIVAFAASSSRWTLEADRRDFEKESKFTISLKSTESGVTGSATVELVSPSIPTGAITVTLINDSGQTLQYWTARSDPHLAEDLVSLGLDTLSFVAPNWSPTKALQTFANGVKVFQKIKKKISILSGAGDLAKSSIDLLQRKTGKVNSTDFLEPNQRITFWDFDGTITGGMDMSLTWFRLDYEENKKTALLHFDTATTTFNKLKSYSEIRASELFEVPKDFKTGEKLKRQGSRLRSTLPEGWTAKSKTISLTTPLVRCNFHGQKISNLTLTCGQVPDCSTADSLPAWSDGVLYNPITTKVYKKTFDIYCSDVRTDAAVGYLDNSHLLYVEGDVDEYKPLDYHLYTTKGTFIRHYFYQPPSSSNISKMRATAWSHKVVFLEYAFIQPDPTGTYKNLQVVEFPREVGDPKIATGLQAPPPRSRWYEPFLDAVREGLCSGDNWKKRYWAYWFDPDKDRVYGAVYKSRRVNEKAGVSPWIIRRRYPPTHENLRPADWPVVAFVCQGDMPINFNDCSVADEEVNASKYDT</sequence>
<dbReference type="KEGG" id="ure:UREG_04283"/>
<dbReference type="EMBL" id="CH476616">
    <property type="protein sequence ID" value="EEP79437.1"/>
    <property type="molecule type" value="Genomic_DNA"/>
</dbReference>
<dbReference type="AlphaFoldDB" id="C4JN75"/>
<dbReference type="Proteomes" id="UP000002058">
    <property type="component" value="Unassembled WGS sequence"/>
</dbReference>
<dbReference type="eggNOG" id="ENOG502T4K0">
    <property type="taxonomic scope" value="Eukaryota"/>
</dbReference>
<gene>
    <name evidence="1" type="ORF">UREG_04283</name>
</gene>